<name>A0A380EQP8_STAAU</name>
<evidence type="ECO:0000313" key="2">
    <source>
        <dbReference type="EMBL" id="SUL70337.1"/>
    </source>
</evidence>
<proteinExistence type="predicted"/>
<evidence type="ECO:0000256" key="1">
    <source>
        <dbReference type="SAM" id="MobiDB-lite"/>
    </source>
</evidence>
<feature type="region of interest" description="Disordered" evidence="1">
    <location>
        <begin position="1"/>
        <end position="35"/>
    </location>
</feature>
<accession>A0A380EQP8</accession>
<protein>
    <submittedName>
        <fullName evidence="2">Putative replication initiation protein Rep domain protein</fullName>
    </submittedName>
</protein>
<feature type="compositionally biased region" description="Polar residues" evidence="1">
    <location>
        <begin position="1"/>
        <end position="12"/>
    </location>
</feature>
<dbReference type="AlphaFoldDB" id="A0A380EQP8"/>
<sequence>MQYNTTRSITENQDNKTLKDMTKSGKQRPWRKENR</sequence>
<feature type="compositionally biased region" description="Basic and acidic residues" evidence="1">
    <location>
        <begin position="13"/>
        <end position="23"/>
    </location>
</feature>
<evidence type="ECO:0000313" key="3">
    <source>
        <dbReference type="Proteomes" id="UP000255091"/>
    </source>
</evidence>
<dbReference type="Proteomes" id="UP000255091">
    <property type="component" value="Unassembled WGS sequence"/>
</dbReference>
<reference evidence="2 3" key="1">
    <citation type="submission" date="2018-06" db="EMBL/GenBank/DDBJ databases">
        <authorList>
            <consortium name="Pathogen Informatics"/>
            <person name="Doyle S."/>
        </authorList>
    </citation>
    <scope>NUCLEOTIDE SEQUENCE [LARGE SCALE GENOMIC DNA]</scope>
    <source>
        <strain evidence="2 3">NCTC6133</strain>
    </source>
</reference>
<dbReference type="EMBL" id="UHAP01000002">
    <property type="protein sequence ID" value="SUL70337.1"/>
    <property type="molecule type" value="Genomic_DNA"/>
</dbReference>
<organism evidence="2 3">
    <name type="scientific">Staphylococcus aureus</name>
    <dbReference type="NCBI Taxonomy" id="1280"/>
    <lineage>
        <taxon>Bacteria</taxon>
        <taxon>Bacillati</taxon>
        <taxon>Bacillota</taxon>
        <taxon>Bacilli</taxon>
        <taxon>Bacillales</taxon>
        <taxon>Staphylococcaceae</taxon>
        <taxon>Staphylococcus</taxon>
    </lineage>
</organism>
<gene>
    <name evidence="2" type="ORF">NCTC6133_03679</name>
</gene>